<feature type="transmembrane region" description="Helical" evidence="13">
    <location>
        <begin position="445"/>
        <end position="467"/>
    </location>
</feature>
<keyword evidence="6" id="KW-0808">Transferase</keyword>
<feature type="transmembrane region" description="Helical" evidence="13">
    <location>
        <begin position="37"/>
        <end position="56"/>
    </location>
</feature>
<feature type="transmembrane region" description="Helical" evidence="13">
    <location>
        <begin position="204"/>
        <end position="226"/>
    </location>
</feature>
<reference evidence="15 16" key="1">
    <citation type="submission" date="2012-05" db="EMBL/GenBank/DDBJ databases">
        <title>Genome sequence of Nitritalea halalkaliphila LW7.</title>
        <authorList>
            <person name="Jangir P.K."/>
            <person name="Singh A."/>
            <person name="Shivaji S."/>
            <person name="Sharma R."/>
        </authorList>
    </citation>
    <scope>NUCLEOTIDE SEQUENCE [LARGE SCALE GENOMIC DNA]</scope>
    <source>
        <strain evidence="15 16">LW7</strain>
    </source>
</reference>
<dbReference type="PROSITE" id="PS50283">
    <property type="entry name" value="NA_SOLUT_SYMP_3"/>
    <property type="match status" value="1"/>
</dbReference>
<proteinExistence type="inferred from homology"/>
<feature type="transmembrane region" description="Helical" evidence="13">
    <location>
        <begin position="331"/>
        <end position="364"/>
    </location>
</feature>
<dbReference type="InterPro" id="IPR004358">
    <property type="entry name" value="Sig_transdc_His_kin-like_C"/>
</dbReference>
<dbReference type="SMART" id="SM00388">
    <property type="entry name" value="HisKA"/>
    <property type="match status" value="1"/>
</dbReference>
<dbReference type="Proteomes" id="UP000005551">
    <property type="component" value="Unassembled WGS sequence"/>
</dbReference>
<evidence type="ECO:0000256" key="7">
    <source>
        <dbReference type="ARBA" id="ARBA00022692"/>
    </source>
</evidence>
<evidence type="ECO:0000256" key="3">
    <source>
        <dbReference type="ARBA" id="ARBA00006434"/>
    </source>
</evidence>
<organism evidence="15 16">
    <name type="scientific">Nitritalea halalkaliphila LW7</name>
    <dbReference type="NCBI Taxonomy" id="1189621"/>
    <lineage>
        <taxon>Bacteria</taxon>
        <taxon>Pseudomonadati</taxon>
        <taxon>Bacteroidota</taxon>
        <taxon>Cytophagia</taxon>
        <taxon>Cytophagales</taxon>
        <taxon>Cyclobacteriaceae</taxon>
        <taxon>Nitritalea</taxon>
    </lineage>
</organism>
<comment type="similarity">
    <text evidence="3">Belongs to the sodium:solute symporter (SSF) (TC 2.A.21) family.</text>
</comment>
<sequence length="914" mass="102580">MLSDSLIILFTFGYLALLFAIAWYTERSAEKGRRLGQNPYVYALSLAVYCTAWTYYGSVGQAATHGLQFLTTYIGPTLIAPLWWVVMRKIIRISKLQGISSIADFISSRYGKNATLGAIVAVFCLVGIIPYISLQVKAIANSFNILHISNQTEVMASTVFRDTAFYLSLGLAFFTILFGTRSIEANARHDGVVMTVAFESLFKLFAFLAAGVFVTYFIFDGFASIFDAVSEAGYEALFTLRGENRNFEWFWLSILSMLAMLFLPRQFQLGVIENTDERHLDKAMWLFPLYLLLINIFVLPIALAGLTYFQGDTVNADTFVLALPIAKDQAWLAVVIYLGGFSAATSMIIISTIALSTMVSNNLVMPLLLVSSRMQNKYQNRLSSLLLWSRRISILAIILLAYMYYRVVVWDFSLVSIGLVSFVAIAQFAPAILGGIFWKGGARIGAITGISVGFVMWFYTLVLPTIVHGGFLPEGILTDGPWGISFLKPYALFGFQDLDYVSHGLFFSLVPNILAYILLSIWTKQNSKEHNQALVFVDIFKYSETLDSSIVWKGKAYLPDLKALLENFLGVAETKKLLDRFFLSMGKPIHGDLYADPALVNYSERVLSGIIGAASARIMVASVVKEEEISLEEVLGILKETQELKSLNDELKSKSKQLRQATRELQSMNEALRTNDLLKDEFISTVTHEMKTPITSIRAFSEILLDDDLPEEEKKRFLGIIIQETSRMTRLIDQVLDLERFDSGRQELNLEKVSVGILILEACDSIGQVFKERKLIFKINLDFEELFLLVDEDRIKQVILNLLSNAAKFAKTKVVLAAARDSHYLSVRVMDDGKGIPEEEIPYIFDKFFQAKNQTSKKPIGSGLGLAISKKIIEYHGGEIEIQRIDGLTCFHFTIPIQSETQNPKLNEKQTNYG</sequence>
<feature type="coiled-coil region" evidence="12">
    <location>
        <begin position="637"/>
        <end position="675"/>
    </location>
</feature>
<dbReference type="Gene3D" id="1.10.287.130">
    <property type="match status" value="1"/>
</dbReference>
<dbReference type="RefSeq" id="WP_009054494.1">
    <property type="nucleotide sequence ID" value="NZ_AJYA01000016.1"/>
</dbReference>
<keyword evidence="16" id="KW-1185">Reference proteome</keyword>
<evidence type="ECO:0000256" key="4">
    <source>
        <dbReference type="ARBA" id="ARBA00012438"/>
    </source>
</evidence>
<dbReference type="PANTHER" id="PTHR43711:SF1">
    <property type="entry name" value="HISTIDINE KINASE 1"/>
    <property type="match status" value="1"/>
</dbReference>
<evidence type="ECO:0000256" key="1">
    <source>
        <dbReference type="ARBA" id="ARBA00000085"/>
    </source>
</evidence>
<dbReference type="InterPro" id="IPR001734">
    <property type="entry name" value="Na/solute_symporter"/>
</dbReference>
<evidence type="ECO:0000256" key="5">
    <source>
        <dbReference type="ARBA" id="ARBA00022553"/>
    </source>
</evidence>
<dbReference type="EMBL" id="AJYA01000016">
    <property type="protein sequence ID" value="EIM77201.1"/>
    <property type="molecule type" value="Genomic_DNA"/>
</dbReference>
<dbReference type="Pfam" id="PF00512">
    <property type="entry name" value="HisKA"/>
    <property type="match status" value="1"/>
</dbReference>
<feature type="domain" description="Histidine kinase" evidence="14">
    <location>
        <begin position="685"/>
        <end position="899"/>
    </location>
</feature>
<dbReference type="PANTHER" id="PTHR43711">
    <property type="entry name" value="TWO-COMPONENT HISTIDINE KINASE"/>
    <property type="match status" value="1"/>
</dbReference>
<comment type="subcellular location">
    <subcellularLocation>
        <location evidence="2">Membrane</location>
        <topology evidence="2">Multi-pass membrane protein</topology>
    </subcellularLocation>
</comment>
<keyword evidence="8 15" id="KW-0418">Kinase</keyword>
<keyword evidence="7 13" id="KW-0812">Transmembrane</keyword>
<dbReference type="PRINTS" id="PR00344">
    <property type="entry name" value="BCTRLSENSOR"/>
</dbReference>
<feature type="transmembrane region" description="Helical" evidence="13">
    <location>
        <begin position="164"/>
        <end position="183"/>
    </location>
</feature>
<gene>
    <name evidence="15" type="ORF">A3SI_07974</name>
</gene>
<evidence type="ECO:0000259" key="14">
    <source>
        <dbReference type="PROSITE" id="PS50109"/>
    </source>
</evidence>
<dbReference type="InterPro" id="IPR036890">
    <property type="entry name" value="HATPase_C_sf"/>
</dbReference>
<keyword evidence="10" id="KW-0902">Two-component regulatory system</keyword>
<feature type="transmembrane region" description="Helical" evidence="13">
    <location>
        <begin position="6"/>
        <end position="25"/>
    </location>
</feature>
<evidence type="ECO:0000256" key="11">
    <source>
        <dbReference type="ARBA" id="ARBA00023136"/>
    </source>
</evidence>
<evidence type="ECO:0000256" key="12">
    <source>
        <dbReference type="SAM" id="Coils"/>
    </source>
</evidence>
<dbReference type="InterPro" id="IPR050736">
    <property type="entry name" value="Sensor_HK_Regulatory"/>
</dbReference>
<dbReference type="FunFam" id="1.10.287.130:FF:000001">
    <property type="entry name" value="Two-component sensor histidine kinase"/>
    <property type="match status" value="1"/>
</dbReference>
<evidence type="ECO:0000256" key="10">
    <source>
        <dbReference type="ARBA" id="ARBA00023012"/>
    </source>
</evidence>
<keyword evidence="11 13" id="KW-0472">Membrane</keyword>
<feature type="transmembrane region" description="Helical" evidence="13">
    <location>
        <begin position="246"/>
        <end position="264"/>
    </location>
</feature>
<dbReference type="AlphaFoldDB" id="I5C5U9"/>
<dbReference type="InterPro" id="IPR036097">
    <property type="entry name" value="HisK_dim/P_sf"/>
</dbReference>
<protein>
    <recommendedName>
        <fullName evidence="4">histidine kinase</fullName>
        <ecNumber evidence="4">2.7.13.3</ecNumber>
    </recommendedName>
</protein>
<dbReference type="InterPro" id="IPR005467">
    <property type="entry name" value="His_kinase_dom"/>
</dbReference>
<dbReference type="EC" id="2.7.13.3" evidence="4"/>
<keyword evidence="12" id="KW-0175">Coiled coil</keyword>
<keyword evidence="5" id="KW-0597">Phosphoprotein</keyword>
<accession>I5C5U9</accession>
<feature type="transmembrane region" description="Helical" evidence="13">
    <location>
        <begin position="68"/>
        <end position="86"/>
    </location>
</feature>
<evidence type="ECO:0000313" key="16">
    <source>
        <dbReference type="Proteomes" id="UP000005551"/>
    </source>
</evidence>
<evidence type="ECO:0000256" key="8">
    <source>
        <dbReference type="ARBA" id="ARBA00022777"/>
    </source>
</evidence>
<evidence type="ECO:0000256" key="9">
    <source>
        <dbReference type="ARBA" id="ARBA00022989"/>
    </source>
</evidence>
<dbReference type="PROSITE" id="PS50109">
    <property type="entry name" value="HIS_KIN"/>
    <property type="match status" value="1"/>
</dbReference>
<dbReference type="STRING" id="1189621.A3SI_07974"/>
<dbReference type="InterPro" id="IPR003594">
    <property type="entry name" value="HATPase_dom"/>
</dbReference>
<feature type="transmembrane region" description="Helical" evidence="13">
    <location>
        <begin position="500"/>
        <end position="522"/>
    </location>
</feature>
<feature type="transmembrane region" description="Helical" evidence="13">
    <location>
        <begin position="114"/>
        <end position="134"/>
    </location>
</feature>
<dbReference type="CDD" id="cd10322">
    <property type="entry name" value="SLC5sbd"/>
    <property type="match status" value="1"/>
</dbReference>
<dbReference type="InterPro" id="IPR038377">
    <property type="entry name" value="Na/Glc_symporter_sf"/>
</dbReference>
<keyword evidence="9 13" id="KW-1133">Transmembrane helix</keyword>
<dbReference type="SMART" id="SM00387">
    <property type="entry name" value="HATPase_c"/>
    <property type="match status" value="1"/>
</dbReference>
<dbReference type="CDD" id="cd00082">
    <property type="entry name" value="HisKA"/>
    <property type="match status" value="1"/>
</dbReference>
<feature type="transmembrane region" description="Helical" evidence="13">
    <location>
        <begin position="385"/>
        <end position="405"/>
    </location>
</feature>
<evidence type="ECO:0000256" key="2">
    <source>
        <dbReference type="ARBA" id="ARBA00004141"/>
    </source>
</evidence>
<dbReference type="SUPFAM" id="SSF47384">
    <property type="entry name" value="Homodimeric domain of signal transducing histidine kinase"/>
    <property type="match status" value="1"/>
</dbReference>
<dbReference type="Pfam" id="PF02518">
    <property type="entry name" value="HATPase_c"/>
    <property type="match status" value="1"/>
</dbReference>
<dbReference type="InterPro" id="IPR003661">
    <property type="entry name" value="HisK_dim/P_dom"/>
</dbReference>
<feature type="transmembrane region" description="Helical" evidence="13">
    <location>
        <begin position="417"/>
        <end position="438"/>
    </location>
</feature>
<comment type="catalytic activity">
    <reaction evidence="1">
        <text>ATP + protein L-histidine = ADP + protein N-phospho-L-histidine.</text>
        <dbReference type="EC" id="2.7.13.3"/>
    </reaction>
</comment>
<dbReference type="OrthoDB" id="9764438at2"/>
<dbReference type="GO" id="GO:0022857">
    <property type="term" value="F:transmembrane transporter activity"/>
    <property type="evidence" value="ECO:0007669"/>
    <property type="project" value="InterPro"/>
</dbReference>
<feature type="transmembrane region" description="Helical" evidence="13">
    <location>
        <begin position="285"/>
        <end position="311"/>
    </location>
</feature>
<dbReference type="GO" id="GO:0016020">
    <property type="term" value="C:membrane"/>
    <property type="evidence" value="ECO:0007669"/>
    <property type="project" value="UniProtKB-SubCell"/>
</dbReference>
<dbReference type="Gene3D" id="3.30.565.10">
    <property type="entry name" value="Histidine kinase-like ATPase, C-terminal domain"/>
    <property type="match status" value="1"/>
</dbReference>
<evidence type="ECO:0000256" key="6">
    <source>
        <dbReference type="ARBA" id="ARBA00022679"/>
    </source>
</evidence>
<comment type="caution">
    <text evidence="15">The sequence shown here is derived from an EMBL/GenBank/DDBJ whole genome shotgun (WGS) entry which is preliminary data.</text>
</comment>
<evidence type="ECO:0000313" key="15">
    <source>
        <dbReference type="EMBL" id="EIM77201.1"/>
    </source>
</evidence>
<evidence type="ECO:0000256" key="13">
    <source>
        <dbReference type="SAM" id="Phobius"/>
    </source>
</evidence>
<dbReference type="Gene3D" id="1.20.1730.10">
    <property type="entry name" value="Sodium/glucose cotransporter"/>
    <property type="match status" value="1"/>
</dbReference>
<dbReference type="SUPFAM" id="SSF55874">
    <property type="entry name" value="ATPase domain of HSP90 chaperone/DNA topoisomerase II/histidine kinase"/>
    <property type="match status" value="1"/>
</dbReference>
<dbReference type="PATRIC" id="fig|1189621.3.peg.1664"/>
<dbReference type="GO" id="GO:0000155">
    <property type="term" value="F:phosphorelay sensor kinase activity"/>
    <property type="evidence" value="ECO:0007669"/>
    <property type="project" value="InterPro"/>
</dbReference>
<name>I5C5U9_9BACT</name>